<dbReference type="InterPro" id="IPR001242">
    <property type="entry name" value="Condensation_dom"/>
</dbReference>
<feature type="domain" description="Condensation" evidence="6">
    <location>
        <begin position="26"/>
        <end position="414"/>
    </location>
</feature>
<dbReference type="GO" id="GO:0031177">
    <property type="term" value="F:phosphopantetheine binding"/>
    <property type="evidence" value="ECO:0007669"/>
    <property type="project" value="TreeGrafter"/>
</dbReference>
<evidence type="ECO:0000313" key="8">
    <source>
        <dbReference type="Proteomes" id="UP000517252"/>
    </source>
</evidence>
<organism evidence="7 8">
    <name type="scientific">Trichoderma asperellum</name>
    <name type="common">Filamentous fungus</name>
    <dbReference type="NCBI Taxonomy" id="101201"/>
    <lineage>
        <taxon>Eukaryota</taxon>
        <taxon>Fungi</taxon>
        <taxon>Dikarya</taxon>
        <taxon>Ascomycota</taxon>
        <taxon>Pezizomycotina</taxon>
        <taxon>Sordariomycetes</taxon>
        <taxon>Hypocreomycetidae</taxon>
        <taxon>Hypocreales</taxon>
        <taxon>Hypocreaceae</taxon>
        <taxon>Trichoderma</taxon>
    </lineage>
</organism>
<dbReference type="GO" id="GO:0044550">
    <property type="term" value="P:secondary metabolite biosynthetic process"/>
    <property type="evidence" value="ECO:0007669"/>
    <property type="project" value="TreeGrafter"/>
</dbReference>
<accession>A0A6V8QTQ1</accession>
<sequence length="918" mass="102190">MIQAGLRNPTVNYMLLRISLPHTGKTLSGSRFQSAWRRVIERHSIFRTTFDLKHQLQEVQPELHLDWSNEETTKDQLQSVIQIRSQEMRKKISYIEHGDTFVPISAYRLITVPNIGSTLLSLVHHSIADGWSFSVILEELRLALDGKPLPDPPQFVNIAKTQARLQEDAQGNAFWDALLENSLTQPQLTLPKPPSDTPAADWSKSLQVNLGFTPEELEAKARLRRITPATMIYSAWGLVLSNYSFTDRVAFGAVFSGRNIDTMNVDRVAGPLLNTLPFPLEFKEEQTVADMLSTTQSQLLQMLEFQWSSDKTVAKMPAERIANAFQTIVVMEYDLPTLAGVCEALPEPWGIERDDMMEFGISLLLEVEDDGRLRARILYDGLRYTEQSITGLLNHFKSAIKELLDDKNTMIQDVRAKLITGEERHSLLNPPRGRVGNYQGYDTIKDAFEASAAKWPDLRALESTRGSMTYRELDEAATRIEIITQQSGATVFIAANQSCARVIQSTREKQIIISEEFVASCKTQPLQLETISKPKDVIYLVFTSGSTGIPKGVALHNHSLLMVIDHEPTRLFSGPGRRNGQVYALGFDVVLVEIFGTICYGGTLVLKDPNDPLGHLKRVDAAHSTPSLLAALSPEEYPNLDTIGLAGEAVPQSLADAWSHKRLFNFYGPSECAPISTGTELLPGDKVTIGKAVPHLDLYLLDHHQCLVPPGITGEIYLSGEQMTRGYWNLPNQTKAAFLPNPFHPGRFMYKTGDLGCWTEDMKVAYVGRIDNQVKVRGFRIEMEEIERALVRADSAIQRAAAIVIDGIRIVAFVTPSTVDTSAVSRKVKTLLPAYACPAQVMAFESLPQSSNLKIDRKALQLMATEYKGQGDAPSSPTEKIIAEVWGQILNFEGDDKIQKGSCLASRKLLMDISLKEI</sequence>
<dbReference type="Proteomes" id="UP000517252">
    <property type="component" value="Unassembled WGS sequence"/>
</dbReference>
<dbReference type="OrthoDB" id="416786at2759"/>
<evidence type="ECO:0000256" key="1">
    <source>
        <dbReference type="ARBA" id="ARBA00022450"/>
    </source>
</evidence>
<dbReference type="Gene3D" id="3.30.300.30">
    <property type="match status" value="1"/>
</dbReference>
<dbReference type="AlphaFoldDB" id="A0A6V8QTQ1"/>
<comment type="similarity">
    <text evidence="4">Belongs to the NRP synthetase family.</text>
</comment>
<dbReference type="GO" id="GO:0016874">
    <property type="term" value="F:ligase activity"/>
    <property type="evidence" value="ECO:0007669"/>
    <property type="project" value="UniProtKB-KW"/>
</dbReference>
<dbReference type="InterPro" id="IPR020845">
    <property type="entry name" value="AMP-binding_CS"/>
</dbReference>
<dbReference type="PANTHER" id="PTHR45527">
    <property type="entry name" value="NONRIBOSOMAL PEPTIDE SYNTHETASE"/>
    <property type="match status" value="1"/>
</dbReference>
<feature type="domain" description="AMP-dependent synthetase/ligase" evidence="5">
    <location>
        <begin position="477"/>
        <end position="728"/>
    </location>
</feature>
<dbReference type="SUPFAM" id="SSF56801">
    <property type="entry name" value="Acetyl-CoA synthetase-like"/>
    <property type="match status" value="1"/>
</dbReference>
<evidence type="ECO:0000256" key="2">
    <source>
        <dbReference type="ARBA" id="ARBA00022553"/>
    </source>
</evidence>
<dbReference type="SUPFAM" id="SSF52777">
    <property type="entry name" value="CoA-dependent acyltransferases"/>
    <property type="match status" value="2"/>
</dbReference>
<dbReference type="Gene3D" id="3.30.559.10">
    <property type="entry name" value="Chloramphenicol acetyltransferase-like domain"/>
    <property type="match status" value="1"/>
</dbReference>
<evidence type="ECO:0000313" key="7">
    <source>
        <dbReference type="EMBL" id="GFP55720.1"/>
    </source>
</evidence>
<reference evidence="7 8" key="1">
    <citation type="submission" date="2020-07" db="EMBL/GenBank/DDBJ databases">
        <title>Trichoderma asperellum IC-1 whole genome shotgun sequence.</title>
        <authorList>
            <person name="Kanamasa S."/>
            <person name="Takahashi H."/>
        </authorList>
    </citation>
    <scope>NUCLEOTIDE SEQUENCE [LARGE SCALE GENOMIC DNA]</scope>
    <source>
        <strain evidence="7 8">IC-1</strain>
    </source>
</reference>
<dbReference type="Pfam" id="PF00668">
    <property type="entry name" value="Condensation"/>
    <property type="match status" value="1"/>
</dbReference>
<dbReference type="PROSITE" id="PS00455">
    <property type="entry name" value="AMP_BINDING"/>
    <property type="match status" value="1"/>
</dbReference>
<protein>
    <submittedName>
        <fullName evidence="7">Nonribosomal peptide synthetase sirP</fullName>
    </submittedName>
</protein>
<dbReference type="InterPro" id="IPR000873">
    <property type="entry name" value="AMP-dep_synth/lig_dom"/>
</dbReference>
<dbReference type="GO" id="GO:0043041">
    <property type="term" value="P:amino acid activation for nonribosomal peptide biosynthetic process"/>
    <property type="evidence" value="ECO:0007669"/>
    <property type="project" value="TreeGrafter"/>
</dbReference>
<dbReference type="GO" id="GO:0005737">
    <property type="term" value="C:cytoplasm"/>
    <property type="evidence" value="ECO:0007669"/>
    <property type="project" value="TreeGrafter"/>
</dbReference>
<dbReference type="InterPro" id="IPR045851">
    <property type="entry name" value="AMP-bd_C_sf"/>
</dbReference>
<evidence type="ECO:0000256" key="3">
    <source>
        <dbReference type="ARBA" id="ARBA00022598"/>
    </source>
</evidence>
<dbReference type="EMBL" id="BLZH01000005">
    <property type="protein sequence ID" value="GFP55720.1"/>
    <property type="molecule type" value="Genomic_DNA"/>
</dbReference>
<name>A0A6V8QTQ1_TRIAP</name>
<dbReference type="Gene3D" id="3.40.50.12780">
    <property type="entry name" value="N-terminal domain of ligase-like"/>
    <property type="match status" value="1"/>
</dbReference>
<dbReference type="InterPro" id="IPR042099">
    <property type="entry name" value="ANL_N_sf"/>
</dbReference>
<keyword evidence="3" id="KW-0436">Ligase</keyword>
<evidence type="ECO:0000259" key="6">
    <source>
        <dbReference type="Pfam" id="PF00668"/>
    </source>
</evidence>
<keyword evidence="1" id="KW-0596">Phosphopantetheine</keyword>
<dbReference type="Pfam" id="PF00501">
    <property type="entry name" value="AMP-binding"/>
    <property type="match status" value="1"/>
</dbReference>
<dbReference type="PANTHER" id="PTHR45527:SF11">
    <property type="entry name" value="NONRIBOSOMAL PEPTIDE SYNTHETASE 5"/>
    <property type="match status" value="1"/>
</dbReference>
<evidence type="ECO:0000256" key="4">
    <source>
        <dbReference type="ARBA" id="ARBA00029454"/>
    </source>
</evidence>
<evidence type="ECO:0000259" key="5">
    <source>
        <dbReference type="Pfam" id="PF00501"/>
    </source>
</evidence>
<dbReference type="Gene3D" id="3.30.559.30">
    <property type="entry name" value="Nonribosomal peptide synthetase, condensation domain"/>
    <property type="match status" value="1"/>
</dbReference>
<dbReference type="InterPro" id="IPR023213">
    <property type="entry name" value="CAT-like_dom_sf"/>
</dbReference>
<comment type="caution">
    <text evidence="7">The sequence shown here is derived from an EMBL/GenBank/DDBJ whole genome shotgun (WGS) entry which is preliminary data.</text>
</comment>
<gene>
    <name evidence="7" type="ORF">TASIC1_0005057800</name>
</gene>
<keyword evidence="2" id="KW-0597">Phosphoprotein</keyword>
<proteinExistence type="inferred from homology"/>